<evidence type="ECO:0000313" key="2">
    <source>
        <dbReference type="EMBL" id="KAG2619236.1"/>
    </source>
</evidence>
<reference evidence="2" key="1">
    <citation type="submission" date="2020-05" db="EMBL/GenBank/DDBJ databases">
        <title>WGS assembly of Panicum virgatum.</title>
        <authorList>
            <person name="Lovell J.T."/>
            <person name="Jenkins J."/>
            <person name="Shu S."/>
            <person name="Juenger T.E."/>
            <person name="Schmutz J."/>
        </authorList>
    </citation>
    <scope>NUCLEOTIDE SEQUENCE</scope>
    <source>
        <strain evidence="2">AP13</strain>
    </source>
</reference>
<sequence length="697" mass="80563">MPRVEFQCADIISDPGLRKPIDDYPSEIREVKRAYVLRGPTQQALGFTYPHKWQSGEWRSFQHHWFGKYDWLDNVFAKIGYEQWKKALEKFDKHAASQSHYNSRLNCDDFMNQRTSVARKFEKHTMEEENRYKIRLTPSIDVARFLIMQADAFRGHDESSTSLNKGTYREMIDWYKDKVETVKDAYNNGYKNCQMLSPDIQKDITKACAEEVTAVILDEIHGRKFSVLIDESRDVSIKEQMAMILRFVNDEGKVMERFLGLKHTEKCTSVALKEALLSMISSHKLSISKLRGQGYDGASNMRGEFNGVQKLIRDENPYAFYVHCFAHQLQLVVVAVSTSTPAIADFFNYVPLIVNTVGASCMRKDVLLAKHHDKLLEKVENCEIATGRGLNQKNSLARPGDTRWGSHLKHCFEVLEILKKDSIKLTCNGGAFGLIGKIETFDFVFILHLMIELLSITDNLSRALQRKDQDIVEAMHLIMGVKERLQDTRDNGWEPLFKRVKSFYDKNQIKVPNMDKEVNARGTSARRRQKVTNMHFYHVEIFLAAIDAILTEMNHRFSDVSSELLVCMATLNPNSSSFDVDRLVRLAEIYAEDFDVGHILLLRSELKEFHVRVRNNKEFFGCTELSKVAEIMVKTKMNTSYPLVYRLIELTLILPLSLIKTDLHNKMGDEWLNDLMICYVEKEIFRSITNEKNHTTV</sequence>
<evidence type="ECO:0000259" key="1">
    <source>
        <dbReference type="Pfam" id="PF14291"/>
    </source>
</evidence>
<organism evidence="2 3">
    <name type="scientific">Panicum virgatum</name>
    <name type="common">Blackwell switchgrass</name>
    <dbReference type="NCBI Taxonomy" id="38727"/>
    <lineage>
        <taxon>Eukaryota</taxon>
        <taxon>Viridiplantae</taxon>
        <taxon>Streptophyta</taxon>
        <taxon>Embryophyta</taxon>
        <taxon>Tracheophyta</taxon>
        <taxon>Spermatophyta</taxon>
        <taxon>Magnoliopsida</taxon>
        <taxon>Liliopsida</taxon>
        <taxon>Poales</taxon>
        <taxon>Poaceae</taxon>
        <taxon>PACMAD clade</taxon>
        <taxon>Panicoideae</taxon>
        <taxon>Panicodae</taxon>
        <taxon>Paniceae</taxon>
        <taxon>Panicinae</taxon>
        <taxon>Panicum</taxon>
        <taxon>Panicum sect. Hiantes</taxon>
    </lineage>
</organism>
<feature type="domain" description="DUF4371" evidence="1">
    <location>
        <begin position="76"/>
        <end position="307"/>
    </location>
</feature>
<dbReference type="InterPro" id="IPR055298">
    <property type="entry name" value="AtLOH3-like"/>
</dbReference>
<dbReference type="Proteomes" id="UP000823388">
    <property type="component" value="Chromosome 3N"/>
</dbReference>
<gene>
    <name evidence="2" type="ORF">PVAP13_3NG140880</name>
</gene>
<dbReference type="InterPro" id="IPR012337">
    <property type="entry name" value="RNaseH-like_sf"/>
</dbReference>
<dbReference type="PANTHER" id="PTHR11697">
    <property type="entry name" value="GENERAL TRANSCRIPTION FACTOR 2-RELATED ZINC FINGER PROTEIN"/>
    <property type="match status" value="1"/>
</dbReference>
<dbReference type="Pfam" id="PF14291">
    <property type="entry name" value="DUF4371"/>
    <property type="match status" value="1"/>
</dbReference>
<dbReference type="InterPro" id="IPR025398">
    <property type="entry name" value="DUF4371"/>
</dbReference>
<dbReference type="AlphaFoldDB" id="A0A8T0UDV5"/>
<comment type="caution">
    <text evidence="2">The sequence shown here is derived from an EMBL/GenBank/DDBJ whole genome shotgun (WGS) entry which is preliminary data.</text>
</comment>
<accession>A0A8T0UDV5</accession>
<dbReference type="SUPFAM" id="SSF53098">
    <property type="entry name" value="Ribonuclease H-like"/>
    <property type="match status" value="1"/>
</dbReference>
<protein>
    <recommendedName>
        <fullName evidence="1">DUF4371 domain-containing protein</fullName>
    </recommendedName>
</protein>
<dbReference type="EMBL" id="CM029042">
    <property type="protein sequence ID" value="KAG2619236.1"/>
    <property type="molecule type" value="Genomic_DNA"/>
</dbReference>
<keyword evidence="3" id="KW-1185">Reference proteome</keyword>
<name>A0A8T0UDV5_PANVG</name>
<proteinExistence type="predicted"/>
<evidence type="ECO:0000313" key="3">
    <source>
        <dbReference type="Proteomes" id="UP000823388"/>
    </source>
</evidence>
<dbReference type="PANTHER" id="PTHR11697:SF230">
    <property type="entry name" value="ZINC FINGER, MYM DOMAIN CONTAINING 1"/>
    <property type="match status" value="1"/>
</dbReference>